<dbReference type="Proteomes" id="UP000234323">
    <property type="component" value="Unassembled WGS sequence"/>
</dbReference>
<feature type="compositionally biased region" description="Low complexity" evidence="1">
    <location>
        <begin position="136"/>
        <end position="146"/>
    </location>
</feature>
<evidence type="ECO:0000313" key="2">
    <source>
        <dbReference type="EMBL" id="PKY57927.1"/>
    </source>
</evidence>
<dbReference type="EMBL" id="LLXI01002767">
    <property type="protein sequence ID" value="PKY57927.1"/>
    <property type="molecule type" value="Genomic_DNA"/>
</dbReference>
<name>A0A2I1HGB7_9GLOM</name>
<reference evidence="2 3" key="1">
    <citation type="submission" date="2015-10" db="EMBL/GenBank/DDBJ databases">
        <title>Genome analyses suggest a sexual origin of heterokaryosis in a supposedly ancient asexual fungus.</title>
        <authorList>
            <person name="Ropars J."/>
            <person name="Sedzielewska K."/>
            <person name="Noel J."/>
            <person name="Charron P."/>
            <person name="Farinelli L."/>
            <person name="Marton T."/>
            <person name="Kruger M."/>
            <person name="Pelin A."/>
            <person name="Brachmann A."/>
            <person name="Corradi N."/>
        </authorList>
    </citation>
    <scope>NUCLEOTIDE SEQUENCE [LARGE SCALE GENOMIC DNA]</scope>
    <source>
        <strain evidence="2 3">A4</strain>
    </source>
</reference>
<feature type="compositionally biased region" description="Acidic residues" evidence="1">
    <location>
        <begin position="120"/>
        <end position="133"/>
    </location>
</feature>
<accession>A0A2I1HGB7</accession>
<evidence type="ECO:0000313" key="3">
    <source>
        <dbReference type="Proteomes" id="UP000234323"/>
    </source>
</evidence>
<comment type="caution">
    <text evidence="2">The sequence shown here is derived from an EMBL/GenBank/DDBJ whole genome shotgun (WGS) entry which is preliminary data.</text>
</comment>
<keyword evidence="3" id="KW-1185">Reference proteome</keyword>
<proteinExistence type="predicted"/>
<dbReference type="VEuPathDB" id="FungiDB:FUN_016100"/>
<gene>
    <name evidence="2" type="ORF">RhiirA4_511239</name>
</gene>
<dbReference type="VEuPathDB" id="FungiDB:RhiirA1_477385"/>
<organism evidence="2 3">
    <name type="scientific">Rhizophagus irregularis</name>
    <dbReference type="NCBI Taxonomy" id="588596"/>
    <lineage>
        <taxon>Eukaryota</taxon>
        <taxon>Fungi</taxon>
        <taxon>Fungi incertae sedis</taxon>
        <taxon>Mucoromycota</taxon>
        <taxon>Glomeromycotina</taxon>
        <taxon>Glomeromycetes</taxon>
        <taxon>Glomerales</taxon>
        <taxon>Glomeraceae</taxon>
        <taxon>Rhizophagus</taxon>
    </lineage>
</organism>
<sequence length="234" mass="26202">MSNMGDMSRINPNKPEGFLRFISENRDHFLFENTEFLGSFIENGFLKQIYDKSPQAMDKAQLLVDMFGECANPKNFSEQSKATNIQPTTLSLIFSIAIYISSMSWDNFATRAYQVYGDMGDDTESEGPSDNDELFTSTSSSYSKTTPNPVDDTPPKKHKLKAKNTSNKKTGNTGHSSNSNQPKKKDKIKHAKDDNQLKNLNSQKKAKNSSKSKGRDKGNNKVLAEILNLLRNLA</sequence>
<evidence type="ECO:0000256" key="1">
    <source>
        <dbReference type="SAM" id="MobiDB-lite"/>
    </source>
</evidence>
<protein>
    <submittedName>
        <fullName evidence="2">Uncharacterized protein</fullName>
    </submittedName>
</protein>
<feature type="region of interest" description="Disordered" evidence="1">
    <location>
        <begin position="120"/>
        <end position="221"/>
    </location>
</feature>
<dbReference type="AlphaFoldDB" id="A0A2I1HGB7"/>
<feature type="compositionally biased region" description="Polar residues" evidence="1">
    <location>
        <begin position="163"/>
        <end position="181"/>
    </location>
</feature>